<evidence type="ECO:0000313" key="2">
    <source>
        <dbReference type="EMBL" id="WPJ97417.1"/>
    </source>
</evidence>
<dbReference type="PANTHER" id="PTHR31084:SF0">
    <property type="entry name" value="ALPHA-L-FUCOSIDASE 2"/>
    <property type="match status" value="1"/>
</dbReference>
<dbReference type="SUPFAM" id="SSF48208">
    <property type="entry name" value="Six-hairpin glycosidases"/>
    <property type="match status" value="1"/>
</dbReference>
<dbReference type="Proteomes" id="UP001324993">
    <property type="component" value="Chromosome"/>
</dbReference>
<dbReference type="Gene3D" id="1.50.10.10">
    <property type="match status" value="1"/>
</dbReference>
<dbReference type="Gene3D" id="2.70.98.50">
    <property type="entry name" value="putative glycoside hydrolase family protein from bacillus halodurans"/>
    <property type="match status" value="1"/>
</dbReference>
<organism evidence="2 3">
    <name type="scientific">Coraliomargarita algicola</name>
    <dbReference type="NCBI Taxonomy" id="3092156"/>
    <lineage>
        <taxon>Bacteria</taxon>
        <taxon>Pseudomonadati</taxon>
        <taxon>Verrucomicrobiota</taxon>
        <taxon>Opitutia</taxon>
        <taxon>Puniceicoccales</taxon>
        <taxon>Coraliomargaritaceae</taxon>
        <taxon>Coraliomargarita</taxon>
    </lineage>
</organism>
<keyword evidence="3" id="KW-1185">Reference proteome</keyword>
<dbReference type="GO" id="GO:0016787">
    <property type="term" value="F:hydrolase activity"/>
    <property type="evidence" value="ECO:0007669"/>
    <property type="project" value="UniProtKB-KW"/>
</dbReference>
<feature type="domain" description="Glycosyl hydrolase family 95 catalytic" evidence="1">
    <location>
        <begin position="263"/>
        <end position="632"/>
    </location>
</feature>
<protein>
    <submittedName>
        <fullName evidence="2">Glycoside hydrolase N-terminal domain-containing protein</fullName>
    </submittedName>
</protein>
<sequence>MEQVSVNKGHTWPFPLVRPHAGVPLGNGRMGVLVWGSGQCLKLTISRADFWDHRGGKSWKPEMNYQNLHSLLVAGDESAIREIFSEAPANPGDPARSSVLPIGRVEFIFPAEWSLMQVDLDFCSAVATVQLQNTAGQLARVTLELCLDAPLLEIKSVDGLKLPEASARPAWESVGDYLREISFPPPEALPHGADGWMQRTPIDETVSVGWVDAFDGAGLKLAATLSEDLVEVLSSASCEANAQWWDAYWARVPTIEVPDKSYEFLLNYGLYKFAGLTKPSGVAATLQGPWIEDYQMPPWSSDYHFNINVQMCYWPAYRAGLFEHLLPLFRMIEGWLPILRENARLFVGIDDGYLLPHAVDDHCGIIGAFWTGTVDHACTAWVARMMFDYWVYSGDEAFLRETAFPFMKGAMRVYEAMLERRGDGSFSMALSVSPEYRGAAMNAWGRDASFQLAACHSLAESLQTAADVLQETPAPIWQEIREQLPLATVATEPAKGGDVVALWEGLALEESHRHHSHLAGMCPFDVFDFEDLKWRPILERSIRQWHRLGMGHWSGWCIPWAAMLHHRAGNPEVAVAQMHYWSSIYTNEGQGTLHDPQFSNSNLSTAEAVKSDVLDEKMQMDAGMCATTAVLDAMVHSRRGVLHLFQGVPAAWRTCAFENIHVEGGFRLSARRGPSGVEWVRITASRAGICRVANLWPEDPRGPIIEQTLAAGEVVELLAGHASS</sequence>
<name>A0ABZ0RR94_9BACT</name>
<dbReference type="RefSeq" id="WP_319834261.1">
    <property type="nucleotide sequence ID" value="NZ_CP138858.1"/>
</dbReference>
<keyword evidence="2" id="KW-0378">Hydrolase</keyword>
<dbReference type="EMBL" id="CP138858">
    <property type="protein sequence ID" value="WPJ97417.1"/>
    <property type="molecule type" value="Genomic_DNA"/>
</dbReference>
<dbReference type="InterPro" id="IPR054363">
    <property type="entry name" value="GH95_cat"/>
</dbReference>
<dbReference type="InterPro" id="IPR012341">
    <property type="entry name" value="6hp_glycosidase-like_sf"/>
</dbReference>
<accession>A0ABZ0RR94</accession>
<dbReference type="Pfam" id="PF22124">
    <property type="entry name" value="Glyco_hydro_95_cat"/>
    <property type="match status" value="1"/>
</dbReference>
<proteinExistence type="predicted"/>
<reference evidence="2 3" key="1">
    <citation type="submission" date="2023-11" db="EMBL/GenBank/DDBJ databases">
        <title>Coraliomargarita sp. nov., isolated from marine algae.</title>
        <authorList>
            <person name="Lee J.K."/>
            <person name="Baek J.H."/>
            <person name="Kim J.M."/>
            <person name="Choi D.G."/>
            <person name="Jeon C.O."/>
        </authorList>
    </citation>
    <scope>NUCLEOTIDE SEQUENCE [LARGE SCALE GENOMIC DNA]</scope>
    <source>
        <strain evidence="2 3">J2-16</strain>
    </source>
</reference>
<dbReference type="PANTHER" id="PTHR31084">
    <property type="entry name" value="ALPHA-L-FUCOSIDASE 2"/>
    <property type="match status" value="1"/>
</dbReference>
<evidence type="ECO:0000313" key="3">
    <source>
        <dbReference type="Proteomes" id="UP001324993"/>
    </source>
</evidence>
<gene>
    <name evidence="2" type="ORF">SH580_06800</name>
</gene>
<dbReference type="InterPro" id="IPR008928">
    <property type="entry name" value="6-hairpin_glycosidase_sf"/>
</dbReference>
<evidence type="ECO:0000259" key="1">
    <source>
        <dbReference type="Pfam" id="PF22124"/>
    </source>
</evidence>